<dbReference type="EMBL" id="CH476736">
    <property type="protein sequence ID" value="EIE82238.1"/>
    <property type="molecule type" value="Genomic_DNA"/>
</dbReference>
<gene>
    <name evidence="2" type="ORF">RO3G_06943</name>
</gene>
<name>I1C1A8_RHIO9</name>
<dbReference type="Proteomes" id="UP000009138">
    <property type="component" value="Unassembled WGS sequence"/>
</dbReference>
<organism evidence="2 3">
    <name type="scientific">Rhizopus delemar (strain RA 99-880 / ATCC MYA-4621 / FGSC 9543 / NRRL 43880)</name>
    <name type="common">Mucormycosis agent</name>
    <name type="synonym">Rhizopus arrhizus var. delemar</name>
    <dbReference type="NCBI Taxonomy" id="246409"/>
    <lineage>
        <taxon>Eukaryota</taxon>
        <taxon>Fungi</taxon>
        <taxon>Fungi incertae sedis</taxon>
        <taxon>Mucoromycota</taxon>
        <taxon>Mucoromycotina</taxon>
        <taxon>Mucoromycetes</taxon>
        <taxon>Mucorales</taxon>
        <taxon>Mucorineae</taxon>
        <taxon>Rhizopodaceae</taxon>
        <taxon>Rhizopus</taxon>
    </lineage>
</organism>
<dbReference type="GeneID" id="93613914"/>
<feature type="transmembrane region" description="Helical" evidence="1">
    <location>
        <begin position="56"/>
        <end position="73"/>
    </location>
</feature>
<dbReference type="RefSeq" id="XP_067517634.1">
    <property type="nucleotide sequence ID" value="XM_067661533.1"/>
</dbReference>
<keyword evidence="1" id="KW-0812">Transmembrane</keyword>
<dbReference type="InParanoid" id="I1C1A8"/>
<keyword evidence="1" id="KW-1133">Transmembrane helix</keyword>
<keyword evidence="3" id="KW-1185">Reference proteome</keyword>
<evidence type="ECO:0000256" key="1">
    <source>
        <dbReference type="SAM" id="Phobius"/>
    </source>
</evidence>
<keyword evidence="1" id="KW-0472">Membrane</keyword>
<sequence length="83" mass="9855">MLFKLEFLLAQRCTKDIDEVLVLNKDCQKWINLSIVSFEEYKIKGDSHSKLDGRRCILIMIVPFIWALFYLLQRLPDSMCIMI</sequence>
<reference evidence="2 3" key="1">
    <citation type="journal article" date="2009" name="PLoS Genet.">
        <title>Genomic analysis of the basal lineage fungus Rhizopus oryzae reveals a whole-genome duplication.</title>
        <authorList>
            <person name="Ma L.-J."/>
            <person name="Ibrahim A.S."/>
            <person name="Skory C."/>
            <person name="Grabherr M.G."/>
            <person name="Burger G."/>
            <person name="Butler M."/>
            <person name="Elias M."/>
            <person name="Idnurm A."/>
            <person name="Lang B.F."/>
            <person name="Sone T."/>
            <person name="Abe A."/>
            <person name="Calvo S.E."/>
            <person name="Corrochano L.M."/>
            <person name="Engels R."/>
            <person name="Fu J."/>
            <person name="Hansberg W."/>
            <person name="Kim J.-M."/>
            <person name="Kodira C.D."/>
            <person name="Koehrsen M.J."/>
            <person name="Liu B."/>
            <person name="Miranda-Saavedra D."/>
            <person name="O'Leary S."/>
            <person name="Ortiz-Castellanos L."/>
            <person name="Poulter R."/>
            <person name="Rodriguez-Romero J."/>
            <person name="Ruiz-Herrera J."/>
            <person name="Shen Y.-Q."/>
            <person name="Zeng Q."/>
            <person name="Galagan J."/>
            <person name="Birren B.W."/>
            <person name="Cuomo C.A."/>
            <person name="Wickes B.L."/>
        </authorList>
    </citation>
    <scope>NUCLEOTIDE SEQUENCE [LARGE SCALE GENOMIC DNA]</scope>
    <source>
        <strain evidence="3">RA 99-880 / ATCC MYA-4621 / FGSC 9543 / NRRL 43880</strain>
    </source>
</reference>
<dbReference type="AlphaFoldDB" id="I1C1A8"/>
<evidence type="ECO:0000313" key="2">
    <source>
        <dbReference type="EMBL" id="EIE82238.1"/>
    </source>
</evidence>
<accession>I1C1A8</accession>
<evidence type="ECO:0000313" key="3">
    <source>
        <dbReference type="Proteomes" id="UP000009138"/>
    </source>
</evidence>
<proteinExistence type="predicted"/>
<dbReference type="VEuPathDB" id="FungiDB:RO3G_06943"/>
<protein>
    <submittedName>
        <fullName evidence="2">Uncharacterized protein</fullName>
    </submittedName>
</protein>